<dbReference type="Gene3D" id="2.130.10.10">
    <property type="entry name" value="YVTN repeat-like/Quinoprotein amine dehydrogenase"/>
    <property type="match status" value="2"/>
</dbReference>
<name>A0A6G0X9A2_9STRA</name>
<evidence type="ECO:0000256" key="1">
    <source>
        <dbReference type="ARBA" id="ARBA00022574"/>
    </source>
</evidence>
<keyword evidence="1 3" id="KW-0853">WD repeat</keyword>
<dbReference type="EMBL" id="VJMJ01000089">
    <property type="protein sequence ID" value="KAF0736532.1"/>
    <property type="molecule type" value="Genomic_DNA"/>
</dbReference>
<dbReference type="PROSITE" id="PS50082">
    <property type="entry name" value="WD_REPEATS_2"/>
    <property type="match status" value="2"/>
</dbReference>
<proteinExistence type="predicted"/>
<dbReference type="VEuPathDB" id="FungiDB:AeMF1_006326"/>
<dbReference type="PRINTS" id="PR00320">
    <property type="entry name" value="GPROTEINBRPT"/>
</dbReference>
<dbReference type="InterPro" id="IPR015943">
    <property type="entry name" value="WD40/YVTN_repeat-like_dom_sf"/>
</dbReference>
<keyword evidence="2" id="KW-0677">Repeat</keyword>
<dbReference type="Pfam" id="PF00400">
    <property type="entry name" value="WD40"/>
    <property type="match status" value="3"/>
</dbReference>
<dbReference type="InterPro" id="IPR001680">
    <property type="entry name" value="WD40_rpt"/>
</dbReference>
<dbReference type="InterPro" id="IPR042453">
    <property type="entry name" value="WDR53"/>
</dbReference>
<dbReference type="SUPFAM" id="SSF50978">
    <property type="entry name" value="WD40 repeat-like"/>
    <property type="match status" value="1"/>
</dbReference>
<organism evidence="4 5">
    <name type="scientific">Aphanomyces euteiches</name>
    <dbReference type="NCBI Taxonomy" id="100861"/>
    <lineage>
        <taxon>Eukaryota</taxon>
        <taxon>Sar</taxon>
        <taxon>Stramenopiles</taxon>
        <taxon>Oomycota</taxon>
        <taxon>Saprolegniomycetes</taxon>
        <taxon>Saprolegniales</taxon>
        <taxon>Verrucalvaceae</taxon>
        <taxon>Aphanomyces</taxon>
    </lineage>
</organism>
<sequence>MMASGSDDSTCRIWDLRTRRVSQCIAQAFAGDPVQSVTFATASQVYVASRNQVYLFDLRNASSLIVTEATTIFDPVADEINHLHLHPMSTKKPWLAVPDDEGDISILNLKSQSMHTLRGQHTNICSSAVFRPRSAGYDLVSGGLDCQVIFWEVKSDGSGGRMRYKMNMQTLESGLGDDTQMWNPPFVYGLAFSPNGKTFAAALGDGSVALIDFGSRSLVRKLRGHNALVNAVHIFTHRSTDYLISTGNDSKICLWQYESPQADPSFVVHHTAGKSNAIAVAGDNIFVADTTPRISVYQLH</sequence>
<protein>
    <submittedName>
        <fullName evidence="4">Uncharacterized protein</fullName>
    </submittedName>
</protein>
<dbReference type="PROSITE" id="PS00678">
    <property type="entry name" value="WD_REPEATS_1"/>
    <property type="match status" value="1"/>
</dbReference>
<dbReference type="InterPro" id="IPR019775">
    <property type="entry name" value="WD40_repeat_CS"/>
</dbReference>
<reference evidence="4 5" key="1">
    <citation type="submission" date="2019-07" db="EMBL/GenBank/DDBJ databases">
        <title>Genomics analysis of Aphanomyces spp. identifies a new class of oomycete effector associated with host adaptation.</title>
        <authorList>
            <person name="Gaulin E."/>
        </authorList>
    </citation>
    <scope>NUCLEOTIDE SEQUENCE [LARGE SCALE GENOMIC DNA]</scope>
    <source>
        <strain evidence="4 5">ATCC 201684</strain>
    </source>
</reference>
<dbReference type="PANTHER" id="PTHR44666:SF1">
    <property type="entry name" value="WD REPEAT-CONTAINING PROTEIN 53"/>
    <property type="match status" value="1"/>
</dbReference>
<dbReference type="InterPro" id="IPR036322">
    <property type="entry name" value="WD40_repeat_dom_sf"/>
</dbReference>
<accession>A0A6G0X9A2</accession>
<dbReference type="SMART" id="SM00320">
    <property type="entry name" value="WD40"/>
    <property type="match status" value="4"/>
</dbReference>
<evidence type="ECO:0000313" key="4">
    <source>
        <dbReference type="EMBL" id="KAF0736532.1"/>
    </source>
</evidence>
<feature type="repeat" description="WD" evidence="3">
    <location>
        <begin position="222"/>
        <end position="265"/>
    </location>
</feature>
<feature type="repeat" description="WD" evidence="3">
    <location>
        <begin position="1"/>
        <end position="24"/>
    </location>
</feature>
<evidence type="ECO:0000313" key="5">
    <source>
        <dbReference type="Proteomes" id="UP000481153"/>
    </source>
</evidence>
<evidence type="ECO:0000256" key="3">
    <source>
        <dbReference type="PROSITE-ProRule" id="PRU00221"/>
    </source>
</evidence>
<comment type="caution">
    <text evidence="4">The sequence shown here is derived from an EMBL/GenBank/DDBJ whole genome shotgun (WGS) entry which is preliminary data.</text>
</comment>
<dbReference type="PROSITE" id="PS50294">
    <property type="entry name" value="WD_REPEATS_REGION"/>
    <property type="match status" value="1"/>
</dbReference>
<dbReference type="Proteomes" id="UP000481153">
    <property type="component" value="Unassembled WGS sequence"/>
</dbReference>
<gene>
    <name evidence="4" type="ORF">Ae201684_007542</name>
</gene>
<dbReference type="PANTHER" id="PTHR44666">
    <property type="entry name" value="WD REPEAT-CONTAINING PROTEIN 53"/>
    <property type="match status" value="1"/>
</dbReference>
<keyword evidence="5" id="KW-1185">Reference proteome</keyword>
<evidence type="ECO:0000256" key="2">
    <source>
        <dbReference type="ARBA" id="ARBA00022737"/>
    </source>
</evidence>
<dbReference type="InterPro" id="IPR020472">
    <property type="entry name" value="WD40_PAC1"/>
</dbReference>
<dbReference type="AlphaFoldDB" id="A0A6G0X9A2"/>